<dbReference type="EMBL" id="JAADJZ010000006">
    <property type="protein sequence ID" value="KAF2874526.1"/>
    <property type="molecule type" value="Genomic_DNA"/>
</dbReference>
<accession>A0A7C8ICD4</accession>
<dbReference type="Proteomes" id="UP000481861">
    <property type="component" value="Unassembled WGS sequence"/>
</dbReference>
<name>A0A7C8ICD4_9PLEO</name>
<evidence type="ECO:0000313" key="2">
    <source>
        <dbReference type="Proteomes" id="UP000481861"/>
    </source>
</evidence>
<gene>
    <name evidence="1" type="ORF">BDV95DRAFT_334910</name>
</gene>
<proteinExistence type="predicted"/>
<protein>
    <submittedName>
        <fullName evidence="1">Uncharacterized protein</fullName>
    </submittedName>
</protein>
<evidence type="ECO:0000313" key="1">
    <source>
        <dbReference type="EMBL" id="KAF2874526.1"/>
    </source>
</evidence>
<sequence>MYLVYSGHISSTTSLGNCTHRTRRKSTPTLLVSIIFVVLHIELSSNKLKALRARFRSSQASTAYYFDVGSTRKNVVHGYTTCLARAPKELSKRGAKERQNHVCRVKSKITRGDAGYHGTHALHSYNSTEYSATLLILNEHNVSSSCWTASLSYLSWLVAIVMSLEYSKLEAPRRQSFLLPELYVVYNTPTPLSQLSTLRRCVVSHSYVIQDRRNPIIYSPLQAR</sequence>
<comment type="caution">
    <text evidence="1">The sequence shown here is derived from an EMBL/GenBank/DDBJ whole genome shotgun (WGS) entry which is preliminary data.</text>
</comment>
<reference evidence="1 2" key="1">
    <citation type="submission" date="2020-01" db="EMBL/GenBank/DDBJ databases">
        <authorList>
            <consortium name="DOE Joint Genome Institute"/>
            <person name="Haridas S."/>
            <person name="Albert R."/>
            <person name="Binder M."/>
            <person name="Bloem J."/>
            <person name="Labutti K."/>
            <person name="Salamov A."/>
            <person name="Andreopoulos B."/>
            <person name="Baker S.E."/>
            <person name="Barry K."/>
            <person name="Bills G."/>
            <person name="Bluhm B.H."/>
            <person name="Cannon C."/>
            <person name="Castanera R."/>
            <person name="Culley D.E."/>
            <person name="Daum C."/>
            <person name="Ezra D."/>
            <person name="Gonzalez J.B."/>
            <person name="Henrissat B."/>
            <person name="Kuo A."/>
            <person name="Liang C."/>
            <person name="Lipzen A."/>
            <person name="Lutzoni F."/>
            <person name="Magnuson J."/>
            <person name="Mondo S."/>
            <person name="Nolan M."/>
            <person name="Ohm R."/>
            <person name="Pangilinan J."/>
            <person name="Park H.-J.H."/>
            <person name="Ramirez L."/>
            <person name="Alfaro M."/>
            <person name="Sun H."/>
            <person name="Tritt A."/>
            <person name="Yoshinaga Y."/>
            <person name="Zwiers L.-H.L."/>
            <person name="Turgeon B.G."/>
            <person name="Goodwin S.B."/>
            <person name="Spatafora J.W."/>
            <person name="Crous P.W."/>
            <person name="Grigoriev I.V."/>
        </authorList>
    </citation>
    <scope>NUCLEOTIDE SEQUENCE [LARGE SCALE GENOMIC DNA]</scope>
    <source>
        <strain evidence="1 2">CBS 611.86</strain>
    </source>
</reference>
<keyword evidence="2" id="KW-1185">Reference proteome</keyword>
<dbReference type="AlphaFoldDB" id="A0A7C8ICD4"/>
<organism evidence="1 2">
    <name type="scientific">Massariosphaeria phaeospora</name>
    <dbReference type="NCBI Taxonomy" id="100035"/>
    <lineage>
        <taxon>Eukaryota</taxon>
        <taxon>Fungi</taxon>
        <taxon>Dikarya</taxon>
        <taxon>Ascomycota</taxon>
        <taxon>Pezizomycotina</taxon>
        <taxon>Dothideomycetes</taxon>
        <taxon>Pleosporomycetidae</taxon>
        <taxon>Pleosporales</taxon>
        <taxon>Pleosporales incertae sedis</taxon>
        <taxon>Massariosphaeria</taxon>
    </lineage>
</organism>